<keyword evidence="2" id="KW-1185">Reference proteome</keyword>
<proteinExistence type="predicted"/>
<dbReference type="Proteomes" id="UP001165667">
    <property type="component" value="Unassembled WGS sequence"/>
</dbReference>
<gene>
    <name evidence="1" type="ORF">M8523_34470</name>
</gene>
<organism evidence="1 2">
    <name type="scientific">Lichenifustis flavocetrariae</name>
    <dbReference type="NCBI Taxonomy" id="2949735"/>
    <lineage>
        <taxon>Bacteria</taxon>
        <taxon>Pseudomonadati</taxon>
        <taxon>Pseudomonadota</taxon>
        <taxon>Alphaproteobacteria</taxon>
        <taxon>Hyphomicrobiales</taxon>
        <taxon>Lichenihabitantaceae</taxon>
        <taxon>Lichenifustis</taxon>
    </lineage>
</organism>
<sequence>MPPPNAALATRLIKARQAAGLATPDAAAIWLGMDPKVYMTHEQGRSTMKPA</sequence>
<evidence type="ECO:0000313" key="2">
    <source>
        <dbReference type="Proteomes" id="UP001165667"/>
    </source>
</evidence>
<comment type="caution">
    <text evidence="1">The sequence shown here is derived from an EMBL/GenBank/DDBJ whole genome shotgun (WGS) entry which is preliminary data.</text>
</comment>
<reference evidence="1" key="1">
    <citation type="submission" date="2022-05" db="EMBL/GenBank/DDBJ databases">
        <authorList>
            <person name="Pankratov T."/>
        </authorList>
    </citation>
    <scope>NUCLEOTIDE SEQUENCE</scope>
    <source>
        <strain evidence="1">BP6-180914</strain>
    </source>
</reference>
<name>A0AA41Z4U3_9HYPH</name>
<dbReference type="AlphaFoldDB" id="A0AA41Z4U3"/>
<evidence type="ECO:0000313" key="1">
    <source>
        <dbReference type="EMBL" id="MCW6512973.1"/>
    </source>
</evidence>
<accession>A0AA41Z4U3</accession>
<protein>
    <submittedName>
        <fullName evidence="1">Uncharacterized protein</fullName>
    </submittedName>
</protein>
<dbReference type="EMBL" id="JAMOIM010000079">
    <property type="protein sequence ID" value="MCW6512973.1"/>
    <property type="molecule type" value="Genomic_DNA"/>
</dbReference>
<dbReference type="RefSeq" id="WP_282589349.1">
    <property type="nucleotide sequence ID" value="NZ_JAMOIM010000079.1"/>
</dbReference>